<dbReference type="SMART" id="SM00354">
    <property type="entry name" value="HTH_LACI"/>
    <property type="match status" value="1"/>
</dbReference>
<keyword evidence="2 5" id="KW-0238">DNA-binding</keyword>
<dbReference type="Gene3D" id="3.40.50.2300">
    <property type="match status" value="2"/>
</dbReference>
<dbReference type="PANTHER" id="PTHR30146">
    <property type="entry name" value="LACI-RELATED TRANSCRIPTIONAL REPRESSOR"/>
    <property type="match status" value="1"/>
</dbReference>
<dbReference type="Proteomes" id="UP001501697">
    <property type="component" value="Unassembled WGS sequence"/>
</dbReference>
<evidence type="ECO:0000313" key="6">
    <source>
        <dbReference type="Proteomes" id="UP001501697"/>
    </source>
</evidence>
<protein>
    <submittedName>
        <fullName evidence="5">LacI family DNA-binding transcriptional regulator</fullName>
    </submittedName>
</protein>
<dbReference type="Gene3D" id="1.10.260.40">
    <property type="entry name" value="lambda repressor-like DNA-binding domains"/>
    <property type="match status" value="1"/>
</dbReference>
<evidence type="ECO:0000256" key="1">
    <source>
        <dbReference type="ARBA" id="ARBA00023015"/>
    </source>
</evidence>
<reference evidence="6" key="1">
    <citation type="journal article" date="2019" name="Int. J. Syst. Evol. Microbiol.">
        <title>The Global Catalogue of Microorganisms (GCM) 10K type strain sequencing project: providing services to taxonomists for standard genome sequencing and annotation.</title>
        <authorList>
            <consortium name="The Broad Institute Genomics Platform"/>
            <consortium name="The Broad Institute Genome Sequencing Center for Infectious Disease"/>
            <person name="Wu L."/>
            <person name="Ma J."/>
        </authorList>
    </citation>
    <scope>NUCLEOTIDE SEQUENCE [LARGE SCALE GENOMIC DNA]</scope>
    <source>
        <strain evidence="6">JCM 16544</strain>
    </source>
</reference>
<accession>A0ABP7AUP0</accession>
<keyword evidence="3" id="KW-0804">Transcription</keyword>
<dbReference type="PROSITE" id="PS50932">
    <property type="entry name" value="HTH_LACI_2"/>
    <property type="match status" value="1"/>
</dbReference>
<keyword evidence="1" id="KW-0805">Transcription regulation</keyword>
<dbReference type="InterPro" id="IPR000843">
    <property type="entry name" value="HTH_LacI"/>
</dbReference>
<sequence>MIMAGPVGIRTVAAQAGVSVGTVSNVINKPETVSARTLAHVQQVMDELGFVRNDLARQLKMGGGTTLGLIVLNVANPFFAGLAHACEAAAEELGYTVIMGSSDQLREREDRYIDLFEQQRVRGMLIAGLDGATERIQRLTKRGMPLVLFDIHAQAGEFCTVALDGAEGGYMAVSHLIETGRRRIAFVGGPLSQVDDRWQGASRAADGIAELTHIDTPDQTIADGRAIGEQIIAMSADQRPDGIFAANDTLGLGVLQALVLADDIVVPRDIALVGYDDIEYSRSAIVPMSSVRQPVDTLAREAVRLVLEHAGDPSAHEHRRVLLRPELVARRSSVR</sequence>
<evidence type="ECO:0000256" key="3">
    <source>
        <dbReference type="ARBA" id="ARBA00023163"/>
    </source>
</evidence>
<keyword evidence="6" id="KW-1185">Reference proteome</keyword>
<dbReference type="InterPro" id="IPR028082">
    <property type="entry name" value="Peripla_BP_I"/>
</dbReference>
<comment type="caution">
    <text evidence="5">The sequence shown here is derived from an EMBL/GenBank/DDBJ whole genome shotgun (WGS) entry which is preliminary data.</text>
</comment>
<evidence type="ECO:0000259" key="4">
    <source>
        <dbReference type="PROSITE" id="PS50932"/>
    </source>
</evidence>
<organism evidence="5 6">
    <name type="scientific">Microbacterium awajiense</name>
    <dbReference type="NCBI Taxonomy" id="415214"/>
    <lineage>
        <taxon>Bacteria</taxon>
        <taxon>Bacillati</taxon>
        <taxon>Actinomycetota</taxon>
        <taxon>Actinomycetes</taxon>
        <taxon>Micrococcales</taxon>
        <taxon>Microbacteriaceae</taxon>
        <taxon>Microbacterium</taxon>
    </lineage>
</organism>
<dbReference type="EMBL" id="BAAAYU010000005">
    <property type="protein sequence ID" value="GAA3640035.1"/>
    <property type="molecule type" value="Genomic_DNA"/>
</dbReference>
<dbReference type="GO" id="GO:0003677">
    <property type="term" value="F:DNA binding"/>
    <property type="evidence" value="ECO:0007669"/>
    <property type="project" value="UniProtKB-KW"/>
</dbReference>
<dbReference type="CDD" id="cd01392">
    <property type="entry name" value="HTH_LacI"/>
    <property type="match status" value="1"/>
</dbReference>
<dbReference type="SUPFAM" id="SSF47413">
    <property type="entry name" value="lambda repressor-like DNA-binding domains"/>
    <property type="match status" value="1"/>
</dbReference>
<dbReference type="Pfam" id="PF00356">
    <property type="entry name" value="LacI"/>
    <property type="match status" value="1"/>
</dbReference>
<dbReference type="PANTHER" id="PTHR30146:SF109">
    <property type="entry name" value="HTH-TYPE TRANSCRIPTIONAL REGULATOR GALS"/>
    <property type="match status" value="1"/>
</dbReference>
<gene>
    <name evidence="5" type="ORF">GCM10022200_24490</name>
</gene>
<proteinExistence type="predicted"/>
<evidence type="ECO:0000313" key="5">
    <source>
        <dbReference type="EMBL" id="GAA3640035.1"/>
    </source>
</evidence>
<dbReference type="InterPro" id="IPR046335">
    <property type="entry name" value="LacI/GalR-like_sensor"/>
</dbReference>
<evidence type="ECO:0000256" key="2">
    <source>
        <dbReference type="ARBA" id="ARBA00023125"/>
    </source>
</evidence>
<dbReference type="InterPro" id="IPR010982">
    <property type="entry name" value="Lambda_DNA-bd_dom_sf"/>
</dbReference>
<dbReference type="Pfam" id="PF13377">
    <property type="entry name" value="Peripla_BP_3"/>
    <property type="match status" value="1"/>
</dbReference>
<feature type="domain" description="HTH lacI-type" evidence="4">
    <location>
        <begin position="7"/>
        <end position="61"/>
    </location>
</feature>
<dbReference type="SUPFAM" id="SSF53822">
    <property type="entry name" value="Periplasmic binding protein-like I"/>
    <property type="match status" value="1"/>
</dbReference>
<name>A0ABP7AUP0_9MICO</name>